<dbReference type="PATRIC" id="fig|1150469.3.peg.2036"/>
<dbReference type="GO" id="GO:0046872">
    <property type="term" value="F:metal ion binding"/>
    <property type="evidence" value="ECO:0007669"/>
    <property type="project" value="UniProtKB-KW"/>
</dbReference>
<dbReference type="InterPro" id="IPR006073">
    <property type="entry name" value="GTP-bd"/>
</dbReference>
<sequence length="320" mass="33532">MAVHHGPDHVRAAEAQSDADGSDPGQDYDAAALYLHLHAGPFCGWSGDLLDMEQRPVDPPAVGDHEAPGPQAKAGGRRVSEPKTPAAPGELISGGSAPAAFADADAAAQALEKGRWLFAQECTFLKGCVGMEHLPAHPLVEVAFAGRSNVGKSSLVNALTGRKTLARASNTPGRTQEVNFFRLGPPHSDEAALMLVDLPGYGFARAPQAQVERWTRLVMAYLRGRSALRRVCLLIDARHGLKANDLEVMGMLDSAAVNYQVVLTKADKLGPTVARATHATVAAAVARHVAAHPDVLLTSSETGAGIPELRAQLAALALPA</sequence>
<dbReference type="SUPFAM" id="SSF52540">
    <property type="entry name" value="P-loop containing nucleoside triphosphate hydrolases"/>
    <property type="match status" value="1"/>
</dbReference>
<keyword evidence="7 10" id="KW-0342">GTP-binding</keyword>
<dbReference type="InterPro" id="IPR027417">
    <property type="entry name" value="P-loop_NTPase"/>
</dbReference>
<evidence type="ECO:0000256" key="8">
    <source>
        <dbReference type="ARBA" id="ARBA00023210"/>
    </source>
</evidence>
<feature type="compositionally biased region" description="Basic and acidic residues" evidence="11">
    <location>
        <begin position="1"/>
        <end position="12"/>
    </location>
</feature>
<dbReference type="PANTHER" id="PTHR11649">
    <property type="entry name" value="MSS1/TRME-RELATED GTP-BINDING PROTEIN"/>
    <property type="match status" value="1"/>
</dbReference>
<keyword evidence="5 10" id="KW-0547">Nucleotide-binding</keyword>
<dbReference type="PROSITE" id="PS51706">
    <property type="entry name" value="G_ENGB"/>
    <property type="match status" value="1"/>
</dbReference>
<dbReference type="AlphaFoldDB" id="H6SKC2"/>
<comment type="similarity">
    <text evidence="2 10">Belongs to the TRAFAC class TrmE-Era-EngA-EngB-Septin-like GTPase superfamily. EngB GTPase family.</text>
</comment>
<evidence type="ECO:0000256" key="3">
    <source>
        <dbReference type="ARBA" id="ARBA00022618"/>
    </source>
</evidence>
<dbReference type="eggNOG" id="COG0218">
    <property type="taxonomic scope" value="Bacteria"/>
</dbReference>
<comment type="cofactor">
    <cofactor evidence="1">
        <name>Mg(2+)</name>
        <dbReference type="ChEBI" id="CHEBI:18420"/>
    </cofactor>
</comment>
<evidence type="ECO:0000313" key="14">
    <source>
        <dbReference type="Proteomes" id="UP000033220"/>
    </source>
</evidence>
<dbReference type="KEGG" id="rpm:RSPPHO_01811"/>
<dbReference type="NCBIfam" id="TIGR03598">
    <property type="entry name" value="GTPase_YsxC"/>
    <property type="match status" value="1"/>
</dbReference>
<dbReference type="Pfam" id="PF01926">
    <property type="entry name" value="MMR_HSR1"/>
    <property type="match status" value="1"/>
</dbReference>
<feature type="region of interest" description="Disordered" evidence="11">
    <location>
        <begin position="1"/>
        <end position="25"/>
    </location>
</feature>
<accession>H6SKC2</accession>
<protein>
    <recommendedName>
        <fullName evidence="10">Probable GTP-binding protein EngB</fullName>
    </recommendedName>
</protein>
<comment type="function">
    <text evidence="10">Necessary for normal cell division and for the maintenance of normal septation.</text>
</comment>
<dbReference type="Gene3D" id="3.40.50.300">
    <property type="entry name" value="P-loop containing nucleotide triphosphate hydrolases"/>
    <property type="match status" value="1"/>
</dbReference>
<dbReference type="InterPro" id="IPR030393">
    <property type="entry name" value="G_ENGB_dom"/>
</dbReference>
<dbReference type="CDD" id="cd01876">
    <property type="entry name" value="YihA_EngB"/>
    <property type="match status" value="1"/>
</dbReference>
<evidence type="ECO:0000256" key="6">
    <source>
        <dbReference type="ARBA" id="ARBA00022842"/>
    </source>
</evidence>
<dbReference type="HOGENOM" id="CLU_033732_2_0_5"/>
<dbReference type="GO" id="GO:0005829">
    <property type="term" value="C:cytosol"/>
    <property type="evidence" value="ECO:0007669"/>
    <property type="project" value="TreeGrafter"/>
</dbReference>
<reference evidence="13 14" key="1">
    <citation type="submission" date="2012-02" db="EMBL/GenBank/DDBJ databases">
        <title>Shotgun genome sequence of Phaeospirillum photometricum DSM 122.</title>
        <authorList>
            <person name="Duquesne K."/>
            <person name="Sturgis J."/>
        </authorList>
    </citation>
    <scope>NUCLEOTIDE SEQUENCE [LARGE SCALE GENOMIC DNA]</scope>
    <source>
        <strain evidence="14">DSM122</strain>
    </source>
</reference>
<keyword evidence="14" id="KW-1185">Reference proteome</keyword>
<dbReference type="GO" id="GO:0000917">
    <property type="term" value="P:division septum assembly"/>
    <property type="evidence" value="ECO:0007669"/>
    <property type="project" value="UniProtKB-KW"/>
</dbReference>
<dbReference type="Proteomes" id="UP000033220">
    <property type="component" value="Chromosome DSM 122"/>
</dbReference>
<keyword evidence="8 10" id="KW-0717">Septation</keyword>
<evidence type="ECO:0000259" key="12">
    <source>
        <dbReference type="PROSITE" id="PS51706"/>
    </source>
</evidence>
<evidence type="ECO:0000256" key="4">
    <source>
        <dbReference type="ARBA" id="ARBA00022723"/>
    </source>
</evidence>
<evidence type="ECO:0000256" key="2">
    <source>
        <dbReference type="ARBA" id="ARBA00009638"/>
    </source>
</evidence>
<evidence type="ECO:0000313" key="13">
    <source>
        <dbReference type="EMBL" id="CCG08437.1"/>
    </source>
</evidence>
<evidence type="ECO:0000256" key="1">
    <source>
        <dbReference type="ARBA" id="ARBA00001946"/>
    </source>
</evidence>
<organism evidence="13 14">
    <name type="scientific">Pararhodospirillum photometricum DSM 122</name>
    <dbReference type="NCBI Taxonomy" id="1150469"/>
    <lineage>
        <taxon>Bacteria</taxon>
        <taxon>Pseudomonadati</taxon>
        <taxon>Pseudomonadota</taxon>
        <taxon>Alphaproteobacteria</taxon>
        <taxon>Rhodospirillales</taxon>
        <taxon>Rhodospirillaceae</taxon>
        <taxon>Pararhodospirillum</taxon>
    </lineage>
</organism>
<evidence type="ECO:0000256" key="9">
    <source>
        <dbReference type="ARBA" id="ARBA00023306"/>
    </source>
</evidence>
<evidence type="ECO:0000256" key="5">
    <source>
        <dbReference type="ARBA" id="ARBA00022741"/>
    </source>
</evidence>
<dbReference type="InterPro" id="IPR019987">
    <property type="entry name" value="GTP-bd_ribosome_bio_YsxC"/>
</dbReference>
<keyword evidence="9 10" id="KW-0131">Cell cycle</keyword>
<evidence type="ECO:0000256" key="11">
    <source>
        <dbReference type="SAM" id="MobiDB-lite"/>
    </source>
</evidence>
<gene>
    <name evidence="10 13" type="primary">engB</name>
    <name evidence="13" type="ORF">RSPPHO_01811</name>
</gene>
<evidence type="ECO:0000256" key="7">
    <source>
        <dbReference type="ARBA" id="ARBA00023134"/>
    </source>
</evidence>
<dbReference type="PANTHER" id="PTHR11649:SF13">
    <property type="entry name" value="ENGB-TYPE G DOMAIN-CONTAINING PROTEIN"/>
    <property type="match status" value="1"/>
</dbReference>
<feature type="domain" description="EngB-type G" evidence="12">
    <location>
        <begin position="138"/>
        <end position="319"/>
    </location>
</feature>
<dbReference type="EMBL" id="HE663493">
    <property type="protein sequence ID" value="CCG08437.1"/>
    <property type="molecule type" value="Genomic_DNA"/>
</dbReference>
<proteinExistence type="inferred from homology"/>
<feature type="region of interest" description="Disordered" evidence="11">
    <location>
        <begin position="54"/>
        <end position="86"/>
    </location>
</feature>
<keyword evidence="4" id="KW-0479">Metal-binding</keyword>
<dbReference type="GO" id="GO:0005525">
    <property type="term" value="F:GTP binding"/>
    <property type="evidence" value="ECO:0007669"/>
    <property type="project" value="UniProtKB-UniRule"/>
</dbReference>
<evidence type="ECO:0000256" key="10">
    <source>
        <dbReference type="HAMAP-Rule" id="MF_00321"/>
    </source>
</evidence>
<dbReference type="HAMAP" id="MF_00321">
    <property type="entry name" value="GTPase_EngB"/>
    <property type="match status" value="1"/>
</dbReference>
<name>H6SKC2_PARPM</name>
<keyword evidence="3 10" id="KW-0132">Cell division</keyword>
<dbReference type="STRING" id="1150469.RSPPHO_01811"/>
<keyword evidence="6" id="KW-0460">Magnesium</keyword>